<organism evidence="7 8">
    <name type="scientific">Microbacterium lacticum</name>
    <dbReference type="NCBI Taxonomy" id="33885"/>
    <lineage>
        <taxon>Bacteria</taxon>
        <taxon>Bacillati</taxon>
        <taxon>Actinomycetota</taxon>
        <taxon>Actinomycetes</taxon>
        <taxon>Micrococcales</taxon>
        <taxon>Microbacteriaceae</taxon>
        <taxon>Microbacterium</taxon>
    </lineage>
</organism>
<gene>
    <name evidence="7" type="ORF">FHX68_0104</name>
</gene>
<dbReference type="Pfam" id="PF07947">
    <property type="entry name" value="YhhN"/>
    <property type="match status" value="1"/>
</dbReference>
<feature type="transmembrane region" description="Helical" evidence="6">
    <location>
        <begin position="204"/>
        <end position="222"/>
    </location>
</feature>
<feature type="transmembrane region" description="Helical" evidence="6">
    <location>
        <begin position="228"/>
        <end position="253"/>
    </location>
</feature>
<dbReference type="AlphaFoldDB" id="A0A4Y3UPP3"/>
<evidence type="ECO:0000256" key="4">
    <source>
        <dbReference type="ARBA" id="ARBA00022989"/>
    </source>
</evidence>
<evidence type="ECO:0000256" key="1">
    <source>
        <dbReference type="ARBA" id="ARBA00004141"/>
    </source>
</evidence>
<evidence type="ECO:0000256" key="2">
    <source>
        <dbReference type="ARBA" id="ARBA00007375"/>
    </source>
</evidence>
<keyword evidence="5 6" id="KW-0472">Membrane</keyword>
<keyword evidence="8" id="KW-1185">Reference proteome</keyword>
<accession>A0A4Y3UPP3</accession>
<evidence type="ECO:0000313" key="7">
    <source>
        <dbReference type="EMBL" id="TQN00037.1"/>
    </source>
</evidence>
<evidence type="ECO:0000256" key="3">
    <source>
        <dbReference type="ARBA" id="ARBA00022692"/>
    </source>
</evidence>
<sequence>MSSPSAPSEPRRARAHWWGFGLYLVVLAAHLVTLMVGPASLVSPTKLAIMPALALAVVPALAPTSDARTAPTIRRARRAAALLLLALAFSWLGDGAGLFFPFFGAELPPMLICFGVAHLLYIALFTRGLRDTRPRRAGDTGAGDAAPARRRLPRWTLVYAVWWIVMIVLLWPHLGALAVGVAAYGLVLAGTAAAAALGSRATALGGLLFLASDTLLALRLFLPGADAVIGDVAVMSTYGLGQGLLAAGTVALLRARRPHALADSNAITDAPRETSGAA</sequence>
<dbReference type="RefSeq" id="WP_229661573.1">
    <property type="nucleotide sequence ID" value="NZ_BJNA01000038.1"/>
</dbReference>
<comment type="subcellular location">
    <subcellularLocation>
        <location evidence="1">Membrane</location>
        <topology evidence="1">Multi-pass membrane protein</topology>
    </subcellularLocation>
</comment>
<feature type="transmembrane region" description="Helical" evidence="6">
    <location>
        <begin position="20"/>
        <end position="41"/>
    </location>
</feature>
<proteinExistence type="inferred from homology"/>
<feature type="transmembrane region" description="Helical" evidence="6">
    <location>
        <begin position="155"/>
        <end position="171"/>
    </location>
</feature>
<feature type="transmembrane region" description="Helical" evidence="6">
    <location>
        <begin position="79"/>
        <end position="103"/>
    </location>
</feature>
<evidence type="ECO:0000256" key="6">
    <source>
        <dbReference type="SAM" id="Phobius"/>
    </source>
</evidence>
<dbReference type="PANTHER" id="PTHR31885">
    <property type="entry name" value="GH04784P"/>
    <property type="match status" value="1"/>
</dbReference>
<keyword evidence="3 6" id="KW-0812">Transmembrane</keyword>
<protein>
    <submittedName>
        <fullName evidence="7">Putative membrane protein YhhN</fullName>
    </submittedName>
</protein>
<name>A0A4Y3UPP3_9MICO</name>
<reference evidence="7 8" key="1">
    <citation type="submission" date="2019-06" db="EMBL/GenBank/DDBJ databases">
        <title>Sequencing the genomes of 1000 actinobacteria strains.</title>
        <authorList>
            <person name="Klenk H.-P."/>
        </authorList>
    </citation>
    <scope>NUCLEOTIDE SEQUENCE [LARGE SCALE GENOMIC DNA]</scope>
    <source>
        <strain evidence="7 8">DSM 20427</strain>
    </source>
</reference>
<comment type="caution">
    <text evidence="7">The sequence shown here is derived from an EMBL/GenBank/DDBJ whole genome shotgun (WGS) entry which is preliminary data.</text>
</comment>
<keyword evidence="4 6" id="KW-1133">Transmembrane helix</keyword>
<dbReference type="GO" id="GO:0016787">
    <property type="term" value="F:hydrolase activity"/>
    <property type="evidence" value="ECO:0007669"/>
    <property type="project" value="TreeGrafter"/>
</dbReference>
<dbReference type="GO" id="GO:0016020">
    <property type="term" value="C:membrane"/>
    <property type="evidence" value="ECO:0007669"/>
    <property type="project" value="UniProtKB-SubCell"/>
</dbReference>
<dbReference type="Proteomes" id="UP000319804">
    <property type="component" value="Unassembled WGS sequence"/>
</dbReference>
<dbReference type="EMBL" id="VFPS01000001">
    <property type="protein sequence ID" value="TQN00037.1"/>
    <property type="molecule type" value="Genomic_DNA"/>
</dbReference>
<feature type="transmembrane region" description="Helical" evidence="6">
    <location>
        <begin position="109"/>
        <end position="126"/>
    </location>
</feature>
<feature type="transmembrane region" description="Helical" evidence="6">
    <location>
        <begin position="177"/>
        <end position="197"/>
    </location>
</feature>
<evidence type="ECO:0000313" key="8">
    <source>
        <dbReference type="Proteomes" id="UP000319804"/>
    </source>
</evidence>
<dbReference type="PANTHER" id="PTHR31885:SF6">
    <property type="entry name" value="GH04784P"/>
    <property type="match status" value="1"/>
</dbReference>
<feature type="transmembrane region" description="Helical" evidence="6">
    <location>
        <begin position="47"/>
        <end position="67"/>
    </location>
</feature>
<comment type="similarity">
    <text evidence="2">Belongs to the TMEM86 family.</text>
</comment>
<evidence type="ECO:0000256" key="5">
    <source>
        <dbReference type="ARBA" id="ARBA00023136"/>
    </source>
</evidence>
<dbReference type="InterPro" id="IPR012506">
    <property type="entry name" value="TMEM86B-like"/>
</dbReference>